<comment type="caution">
    <text evidence="2">The sequence shown here is derived from an EMBL/GenBank/DDBJ whole genome shotgun (WGS) entry which is preliminary data.</text>
</comment>
<sequence>MSNNNGIRKITRPPTALQRVFEKVTSFSVFPNSSTSQRDGTTTDENNVPKLNRISSHKLYQRIGKIIKVGNRYKIMKTQLSNDLITWSGSIPNAENKLMIREFSQLLSTQNGTFSEMEEKLDKIRLSLSFVNEREKKQSELLSLKIKLDKQLKESKEKLGPRASGTILITEKLEEVECSLQVVEQQYIRAVGNDLKESVIDYVYSVSLLTRKLGDVSDDILSVLDQDNGGGEIARISPNKFSKSRRRDSKFSIDGLSLKEENQRQTYEMATPQSICADCKKVPPCSHNNNLQYEALQVPRAPAQQQPVPLGPSQTQNVPRQYSQHTHRQFSQLGPQDGIFNYGFPREPSHESNNQWK</sequence>
<dbReference type="RefSeq" id="XP_049261321.1">
    <property type="nucleotide sequence ID" value="XM_049409528.1"/>
</dbReference>
<evidence type="ECO:0000313" key="3">
    <source>
        <dbReference type="Proteomes" id="UP000694255"/>
    </source>
</evidence>
<accession>A0A8J5QHP5</accession>
<protein>
    <submittedName>
        <fullName evidence="2">Uncharacterized protein</fullName>
    </submittedName>
</protein>
<keyword evidence="3" id="KW-1185">Reference proteome</keyword>
<dbReference type="Proteomes" id="UP000694255">
    <property type="component" value="Unassembled WGS sequence"/>
</dbReference>
<proteinExistence type="predicted"/>
<feature type="region of interest" description="Disordered" evidence="1">
    <location>
        <begin position="301"/>
        <end position="357"/>
    </location>
</feature>
<dbReference type="GeneID" id="73472260"/>
<dbReference type="AlphaFoldDB" id="A0A8J5QHP5"/>
<reference evidence="2 3" key="1">
    <citation type="journal article" date="2021" name="DNA Res.">
        <title>Genome analysis of Candida subhashii reveals its hybrid nature and dual mitochondrial genome conformations.</title>
        <authorList>
            <person name="Mixao V."/>
            <person name="Hegedusova E."/>
            <person name="Saus E."/>
            <person name="Pryszcz L.P."/>
            <person name="Cillingova A."/>
            <person name="Nosek J."/>
            <person name="Gabaldon T."/>
        </authorList>
    </citation>
    <scope>NUCLEOTIDE SEQUENCE [LARGE SCALE GENOMIC DNA]</scope>
    <source>
        <strain evidence="2 3">CBS 10753</strain>
    </source>
</reference>
<feature type="compositionally biased region" description="Polar residues" evidence="1">
    <location>
        <begin position="312"/>
        <end position="334"/>
    </location>
</feature>
<evidence type="ECO:0000256" key="1">
    <source>
        <dbReference type="SAM" id="MobiDB-lite"/>
    </source>
</evidence>
<organism evidence="2 3">
    <name type="scientific">[Candida] subhashii</name>
    <dbReference type="NCBI Taxonomy" id="561895"/>
    <lineage>
        <taxon>Eukaryota</taxon>
        <taxon>Fungi</taxon>
        <taxon>Dikarya</taxon>
        <taxon>Ascomycota</taxon>
        <taxon>Saccharomycotina</taxon>
        <taxon>Pichiomycetes</taxon>
        <taxon>Debaryomycetaceae</taxon>
        <taxon>Spathaspora</taxon>
    </lineage>
</organism>
<evidence type="ECO:0000313" key="2">
    <source>
        <dbReference type="EMBL" id="KAG7661088.1"/>
    </source>
</evidence>
<name>A0A8J5QHP5_9ASCO</name>
<dbReference type="OrthoDB" id="4095156at2759"/>
<gene>
    <name evidence="2" type="ORF">J8A68_005460</name>
</gene>
<dbReference type="EMBL" id="JAGSYN010000270">
    <property type="protein sequence ID" value="KAG7661088.1"/>
    <property type="molecule type" value="Genomic_DNA"/>
</dbReference>